<proteinExistence type="predicted"/>
<evidence type="ECO:0000256" key="2">
    <source>
        <dbReference type="SAM" id="Phobius"/>
    </source>
</evidence>
<keyword evidence="2" id="KW-0472">Membrane</keyword>
<sequence length="302" mass="33743">MFHALRTRRWGSALILIFVVEKHQVTQGCGFVADFCLICRTARAFEVQRVGLAWAMFGLRLGAARYTHEHQVCQSCRQALPHDPSWFKQRASSPGTIDSLIDITQPALVARLGSRLEIEDRIRASVGSLDPAQRADLLRAPFLLLYPQLHQRFATTQLDWRQLAVLVVGLPCALLLLLPIGFLLERIGVPIAQTGPWIAFAAFTGYVGLAIWMFRRARKRFFERAILPAFALAVAGLSPSREELTLALADTRSGPLRHWRRLAPAWLDTIARLPAPARWPSQVTGAAADDAADDDARWRRPA</sequence>
<comment type="caution">
    <text evidence="3">The sequence shown here is derived from an EMBL/GenBank/DDBJ whole genome shotgun (WGS) entry which is preliminary data.</text>
</comment>
<keyword evidence="2" id="KW-1133">Transmembrane helix</keyword>
<feature type="transmembrane region" description="Helical" evidence="2">
    <location>
        <begin position="196"/>
        <end position="214"/>
    </location>
</feature>
<feature type="region of interest" description="Disordered" evidence="1">
    <location>
        <begin position="281"/>
        <end position="302"/>
    </location>
</feature>
<feature type="transmembrane region" description="Helical" evidence="2">
    <location>
        <begin position="163"/>
        <end position="184"/>
    </location>
</feature>
<reference evidence="4" key="1">
    <citation type="submission" date="2016-08" db="EMBL/GenBank/DDBJ databases">
        <authorList>
            <person name="Merda D."/>
            <person name="Briand M."/>
            <person name="Taghouti G."/>
            <person name="Carrere S."/>
            <person name="Gouzy J."/>
            <person name="Portier P."/>
            <person name="Jacques M.-A."/>
            <person name="Fischer-Le Saux M."/>
        </authorList>
    </citation>
    <scope>NUCLEOTIDE SEQUENCE [LARGE SCALE GENOMIC DNA]</scope>
    <source>
        <strain evidence="4">CFBP4643</strain>
    </source>
</reference>
<dbReference type="Proteomes" id="UP000238191">
    <property type="component" value="Unassembled WGS sequence"/>
</dbReference>
<keyword evidence="4" id="KW-1185">Reference proteome</keyword>
<gene>
    <name evidence="3" type="ORF">XpiCFBP4643_14780</name>
</gene>
<protein>
    <submittedName>
        <fullName evidence="3">Uncharacterized protein</fullName>
    </submittedName>
</protein>
<keyword evidence="2" id="KW-0812">Transmembrane</keyword>
<organism evidence="3 4">
    <name type="scientific">Xanthomonas pisi</name>
    <dbReference type="NCBI Taxonomy" id="56457"/>
    <lineage>
        <taxon>Bacteria</taxon>
        <taxon>Pseudomonadati</taxon>
        <taxon>Pseudomonadota</taxon>
        <taxon>Gammaproteobacteria</taxon>
        <taxon>Lysobacterales</taxon>
        <taxon>Lysobacteraceae</taxon>
        <taxon>Xanthomonas</taxon>
    </lineage>
</organism>
<evidence type="ECO:0000313" key="4">
    <source>
        <dbReference type="Proteomes" id="UP000238191"/>
    </source>
</evidence>
<evidence type="ECO:0000256" key="1">
    <source>
        <dbReference type="SAM" id="MobiDB-lite"/>
    </source>
</evidence>
<evidence type="ECO:0000313" key="3">
    <source>
        <dbReference type="EMBL" id="PPU67504.1"/>
    </source>
</evidence>
<name>A0A2S7D1B0_9XANT</name>
<dbReference type="AlphaFoldDB" id="A0A2S7D1B0"/>
<dbReference type="EMBL" id="MDEI01000012">
    <property type="protein sequence ID" value="PPU67504.1"/>
    <property type="molecule type" value="Genomic_DNA"/>
</dbReference>
<accession>A0A2S7D1B0</accession>